<evidence type="ECO:0000313" key="2">
    <source>
        <dbReference type="Proteomes" id="UP000009273"/>
    </source>
</evidence>
<reference evidence="1 2" key="1">
    <citation type="submission" date="2011-09" db="EMBL/GenBank/DDBJ databases">
        <authorList>
            <person name="Pope W.H."/>
            <person name="Pedulla M.L."/>
            <person name="Ford M.E."/>
            <person name="Peebles C.L."/>
            <person name="Hatfull G.H."/>
            <person name="Hendrix R.W."/>
        </authorList>
    </citation>
    <scope>NUCLEOTIDE SEQUENCE [LARGE SCALE GENOMIC DNA]</scope>
    <source>
        <strain evidence="1">G</strain>
    </source>
</reference>
<dbReference type="KEGG" id="vg:18563223"/>
<gene>
    <name evidence="1" type="primary">4</name>
    <name evidence="1" type="ORF">G_4</name>
</gene>
<organism evidence="1 2">
    <name type="scientific">Bacillus phage G</name>
    <dbReference type="NCBI Taxonomy" id="2884420"/>
    <lineage>
        <taxon>Viruses</taxon>
        <taxon>Duplodnaviria</taxon>
        <taxon>Heunggongvirae</taxon>
        <taxon>Uroviricota</taxon>
        <taxon>Caudoviricetes</taxon>
        <taxon>Donellivirus</taxon>
        <taxon>Donellivirus gee</taxon>
    </lineage>
</organism>
<dbReference type="RefSeq" id="YP_009015315.1">
    <property type="nucleotide sequence ID" value="NC_023719.1"/>
</dbReference>
<keyword evidence="2" id="KW-1185">Reference proteome</keyword>
<accession>G3MBK0</accession>
<name>G3MBK0_9CAUD</name>
<protein>
    <submittedName>
        <fullName evidence="1">Gp4</fullName>
    </submittedName>
</protein>
<dbReference type="Proteomes" id="UP000009273">
    <property type="component" value="Segment"/>
</dbReference>
<dbReference type="EMBL" id="JN638751">
    <property type="protein sequence ID" value="AEO93275.1"/>
    <property type="molecule type" value="Genomic_DNA"/>
</dbReference>
<proteinExistence type="predicted"/>
<dbReference type="GeneID" id="18563223"/>
<evidence type="ECO:0000313" key="1">
    <source>
        <dbReference type="EMBL" id="AEO93275.1"/>
    </source>
</evidence>
<sequence>MIRRTDDYSVLPDNELSKIISAVEKKEKVKLFDSFDNRREAEIAKSELELQGFNAVIEKTASKYNVKTVKDLVVNLEEAEKSGQFKKLAWGRYCFQRESGVGDLFEYDFNDGSIWKSATDENGNAILVKEVEDDDEDIVVRNIQDNRQQTKMASKHSEVRYASDITIKNIAKILYDTDFSDTFLHSATPEVKNSLYKMFNTDFDKLVVSKLKEQNITDEKEVNEIKKLTATALTMSVNSKYNFSKFINSVVKERLEKVGQQRKYFNK</sequence>